<evidence type="ECO:0000256" key="6">
    <source>
        <dbReference type="ARBA" id="ARBA00047939"/>
    </source>
</evidence>
<evidence type="ECO:0000313" key="10">
    <source>
        <dbReference type="Proteomes" id="UP000183190"/>
    </source>
</evidence>
<organism evidence="9 10">
    <name type="scientific">Ruminococcus flavefaciens</name>
    <dbReference type="NCBI Taxonomy" id="1265"/>
    <lineage>
        <taxon>Bacteria</taxon>
        <taxon>Bacillati</taxon>
        <taxon>Bacillota</taxon>
        <taxon>Clostridia</taxon>
        <taxon>Eubacteriales</taxon>
        <taxon>Oscillospiraceae</taxon>
        <taxon>Ruminococcus</taxon>
    </lineage>
</organism>
<dbReference type="InterPro" id="IPR003812">
    <property type="entry name" value="Fido"/>
</dbReference>
<dbReference type="Pfam" id="PF02661">
    <property type="entry name" value="Fic"/>
    <property type="match status" value="1"/>
</dbReference>
<keyword evidence="4" id="KW-0067">ATP-binding</keyword>
<reference evidence="9 10" key="1">
    <citation type="submission" date="2016-10" db="EMBL/GenBank/DDBJ databases">
        <authorList>
            <person name="de Groot N.N."/>
        </authorList>
    </citation>
    <scope>NUCLEOTIDE SEQUENCE [LARGE SCALE GENOMIC DNA]</scope>
    <source>
        <strain evidence="9 10">YAD2003</strain>
    </source>
</reference>
<dbReference type="GO" id="GO:0070733">
    <property type="term" value="F:AMPylase activity"/>
    <property type="evidence" value="ECO:0007669"/>
    <property type="project" value="UniProtKB-EC"/>
</dbReference>
<dbReference type="PANTHER" id="PTHR39560">
    <property type="entry name" value="PROTEIN ADENYLYLTRANSFERASE FIC-RELATED"/>
    <property type="match status" value="1"/>
</dbReference>
<keyword evidence="3" id="KW-0547">Nucleotide-binding</keyword>
<accession>A0A1H6KU43</accession>
<dbReference type="RefSeq" id="WP_074718347.1">
    <property type="nucleotide sequence ID" value="NZ_FNWV01000012.1"/>
</dbReference>
<evidence type="ECO:0000256" key="1">
    <source>
        <dbReference type="ARBA" id="ARBA00022679"/>
    </source>
</evidence>
<dbReference type="EC" id="2.7.7.108" evidence="5"/>
<dbReference type="PANTHER" id="PTHR39560:SF1">
    <property type="entry name" value="PROTEIN ADENYLYLTRANSFERASE FIC-RELATED"/>
    <property type="match status" value="1"/>
</dbReference>
<proteinExistence type="predicted"/>
<evidence type="ECO:0000259" key="8">
    <source>
        <dbReference type="PROSITE" id="PS51459"/>
    </source>
</evidence>
<dbReference type="Proteomes" id="UP000183190">
    <property type="component" value="Unassembled WGS sequence"/>
</dbReference>
<comment type="catalytic activity">
    <reaction evidence="6">
        <text>L-threonyl-[protein] + ATP = 3-O-(5'-adenylyl)-L-threonyl-[protein] + diphosphate</text>
        <dbReference type="Rhea" id="RHEA:54292"/>
        <dbReference type="Rhea" id="RHEA-COMP:11060"/>
        <dbReference type="Rhea" id="RHEA-COMP:13847"/>
        <dbReference type="ChEBI" id="CHEBI:30013"/>
        <dbReference type="ChEBI" id="CHEBI:30616"/>
        <dbReference type="ChEBI" id="CHEBI:33019"/>
        <dbReference type="ChEBI" id="CHEBI:138113"/>
        <dbReference type="EC" id="2.7.7.108"/>
    </reaction>
</comment>
<dbReference type="SUPFAM" id="SSF140931">
    <property type="entry name" value="Fic-like"/>
    <property type="match status" value="1"/>
</dbReference>
<sequence>MAVYSIEGCQDSCYPGTTVLINKLEIREQELLCEAESIIVTSCSAKAEKELEFVDVDFDFYKGLHKLIFSDLYDWAGTVRTINISKKGTVFCDHNELERLGKLRFDRLKVQDLLCGMEYDEFVSEIAELYHELNMLHPFREGNGRTLRLFITLLVRNADHDIDFALCDADMLAIATIKAAQGDTSLLKAVFAEIIEK</sequence>
<dbReference type="EMBL" id="FNWV01000012">
    <property type="protein sequence ID" value="SEH79395.1"/>
    <property type="molecule type" value="Genomic_DNA"/>
</dbReference>
<evidence type="ECO:0000256" key="5">
    <source>
        <dbReference type="ARBA" id="ARBA00034531"/>
    </source>
</evidence>
<protein>
    <recommendedName>
        <fullName evidence="5">protein adenylyltransferase</fullName>
        <ecNumber evidence="5">2.7.7.108</ecNumber>
    </recommendedName>
</protein>
<gene>
    <name evidence="9" type="ORF">SAMN02910265_02737</name>
</gene>
<keyword evidence="1" id="KW-0808">Transferase</keyword>
<keyword evidence="2" id="KW-0548">Nucleotidyltransferase</keyword>
<comment type="catalytic activity">
    <reaction evidence="7">
        <text>L-tyrosyl-[protein] + ATP = O-(5'-adenylyl)-L-tyrosyl-[protein] + diphosphate</text>
        <dbReference type="Rhea" id="RHEA:54288"/>
        <dbReference type="Rhea" id="RHEA-COMP:10136"/>
        <dbReference type="Rhea" id="RHEA-COMP:13846"/>
        <dbReference type="ChEBI" id="CHEBI:30616"/>
        <dbReference type="ChEBI" id="CHEBI:33019"/>
        <dbReference type="ChEBI" id="CHEBI:46858"/>
        <dbReference type="ChEBI" id="CHEBI:83624"/>
        <dbReference type="EC" id="2.7.7.108"/>
    </reaction>
</comment>
<name>A0A1H6KU43_RUMFL</name>
<dbReference type="InterPro" id="IPR036597">
    <property type="entry name" value="Fido-like_dom_sf"/>
</dbReference>
<dbReference type="PROSITE" id="PS51459">
    <property type="entry name" value="FIDO"/>
    <property type="match status" value="1"/>
</dbReference>
<evidence type="ECO:0000256" key="2">
    <source>
        <dbReference type="ARBA" id="ARBA00022695"/>
    </source>
</evidence>
<evidence type="ECO:0000256" key="3">
    <source>
        <dbReference type="ARBA" id="ARBA00022741"/>
    </source>
</evidence>
<dbReference type="Gene3D" id="1.10.3290.10">
    <property type="entry name" value="Fido-like domain"/>
    <property type="match status" value="1"/>
</dbReference>
<dbReference type="GO" id="GO:0051302">
    <property type="term" value="P:regulation of cell division"/>
    <property type="evidence" value="ECO:0007669"/>
    <property type="project" value="TreeGrafter"/>
</dbReference>
<dbReference type="GO" id="GO:0005524">
    <property type="term" value="F:ATP binding"/>
    <property type="evidence" value="ECO:0007669"/>
    <property type="project" value="UniProtKB-KW"/>
</dbReference>
<evidence type="ECO:0000313" key="9">
    <source>
        <dbReference type="EMBL" id="SEH79395.1"/>
    </source>
</evidence>
<evidence type="ECO:0000256" key="7">
    <source>
        <dbReference type="ARBA" id="ARBA00048696"/>
    </source>
</evidence>
<evidence type="ECO:0000256" key="4">
    <source>
        <dbReference type="ARBA" id="ARBA00022840"/>
    </source>
</evidence>
<feature type="domain" description="Fido" evidence="8">
    <location>
        <begin position="56"/>
        <end position="197"/>
    </location>
</feature>
<dbReference type="AlphaFoldDB" id="A0A1H6KU43"/>